<protein>
    <submittedName>
        <fullName evidence="2">Uncharacterized protein</fullName>
    </submittedName>
</protein>
<evidence type="ECO:0000256" key="1">
    <source>
        <dbReference type="SAM" id="MobiDB-lite"/>
    </source>
</evidence>
<dbReference type="OrthoDB" id="7442536at2759"/>
<reference evidence="2 3" key="1">
    <citation type="submission" date="2020-04" db="EMBL/GenBank/DDBJ databases">
        <authorList>
            <person name="Wallbank WR R."/>
            <person name="Pardo Diaz C."/>
            <person name="Kozak K."/>
            <person name="Martin S."/>
            <person name="Jiggins C."/>
            <person name="Moest M."/>
            <person name="Warren A I."/>
            <person name="Byers J.R.P. K."/>
            <person name="Montejo-Kovacevich G."/>
            <person name="Yen C E."/>
        </authorList>
    </citation>
    <scope>NUCLEOTIDE SEQUENCE [LARGE SCALE GENOMIC DNA]</scope>
</reference>
<proteinExistence type="predicted"/>
<sequence length="116" mass="13407">MSYGSPKKNSSPPLRRSEPNLACSNDINDNISQRKRKRGDEADLQRMENMMLDMKSMFSELVSQQEQHNIKIDALHSALEGYEHSPDIKEMAIQFELADIFGLKKYYNILCQEILV</sequence>
<feature type="region of interest" description="Disordered" evidence="1">
    <location>
        <begin position="1"/>
        <end position="42"/>
    </location>
</feature>
<keyword evidence="3" id="KW-1185">Reference proteome</keyword>
<name>A0A8S0ZVC0_ARCPL</name>
<dbReference type="Proteomes" id="UP000494106">
    <property type="component" value="Unassembled WGS sequence"/>
</dbReference>
<comment type="caution">
    <text evidence="2">The sequence shown here is derived from an EMBL/GenBank/DDBJ whole genome shotgun (WGS) entry which is preliminary data.</text>
</comment>
<dbReference type="AlphaFoldDB" id="A0A8S0ZVC0"/>
<evidence type="ECO:0000313" key="3">
    <source>
        <dbReference type="Proteomes" id="UP000494106"/>
    </source>
</evidence>
<evidence type="ECO:0000313" key="2">
    <source>
        <dbReference type="EMBL" id="CAB3238672.1"/>
    </source>
</evidence>
<dbReference type="EMBL" id="CADEBC010000498">
    <property type="protein sequence ID" value="CAB3238672.1"/>
    <property type="molecule type" value="Genomic_DNA"/>
</dbReference>
<accession>A0A8S0ZVC0</accession>
<gene>
    <name evidence="2" type="ORF">APLA_LOCUS7492</name>
</gene>
<organism evidence="2 3">
    <name type="scientific">Arctia plantaginis</name>
    <name type="common">Wood tiger moth</name>
    <name type="synonym">Phalaena plantaginis</name>
    <dbReference type="NCBI Taxonomy" id="874455"/>
    <lineage>
        <taxon>Eukaryota</taxon>
        <taxon>Metazoa</taxon>
        <taxon>Ecdysozoa</taxon>
        <taxon>Arthropoda</taxon>
        <taxon>Hexapoda</taxon>
        <taxon>Insecta</taxon>
        <taxon>Pterygota</taxon>
        <taxon>Neoptera</taxon>
        <taxon>Endopterygota</taxon>
        <taxon>Lepidoptera</taxon>
        <taxon>Glossata</taxon>
        <taxon>Ditrysia</taxon>
        <taxon>Noctuoidea</taxon>
        <taxon>Erebidae</taxon>
        <taxon>Arctiinae</taxon>
        <taxon>Arctia</taxon>
    </lineage>
</organism>
<feature type="compositionally biased region" description="Polar residues" evidence="1">
    <location>
        <begin position="22"/>
        <end position="31"/>
    </location>
</feature>